<accession>A0A1B2JDS1</accession>
<evidence type="ECO:0000259" key="3">
    <source>
        <dbReference type="SMART" id="SM01042"/>
    </source>
</evidence>
<dbReference type="GO" id="GO:0031965">
    <property type="term" value="C:nuclear membrane"/>
    <property type="evidence" value="ECO:0007669"/>
    <property type="project" value="InterPro"/>
</dbReference>
<sequence length="376" mass="43130">MDELQSLSLDEKRSNVDHFVDYLISNGEEAESTVRRRRPEYVNDPMDIDSTLIEEEPMLIDNDFDLNLDISLSEKLQHQEEKEAKKPLQSANNTRSSILNTMLSPTSLGFKVATASNNSTPKKENQWEETIPENEKPVGNTDTQLRARFENVDWSKTPISLQMHHHHYYPPSDNISNYSQINTKYNSDNNEKLPLPWQSESTPEDRTPYIITSCFQLLLNFTATLYCFSLIYGCITTVKSDINAKMTQKVQELLVERAVCRRNWNENGCSPDRIVPALEQQCAAWEKCMNKDPYSAAGYSSISAETLGMIINSLLEPIGLKSFLFLLGSMAALFLCNFSFGFLRAKSYYGWNYQHSRDPDERITPNRENPNIQYLT</sequence>
<organism evidence="4 5">
    <name type="scientific">Komagataella pastoris</name>
    <name type="common">Yeast</name>
    <name type="synonym">Pichia pastoris</name>
    <dbReference type="NCBI Taxonomy" id="4922"/>
    <lineage>
        <taxon>Eukaryota</taxon>
        <taxon>Fungi</taxon>
        <taxon>Dikarya</taxon>
        <taxon>Ascomycota</taxon>
        <taxon>Saccharomycotina</taxon>
        <taxon>Pichiomycetes</taxon>
        <taxon>Pichiales</taxon>
        <taxon>Pichiaceae</taxon>
        <taxon>Komagataella</taxon>
    </lineage>
</organism>
<keyword evidence="2" id="KW-1133">Transmembrane helix</keyword>
<dbReference type="InterPro" id="IPR018767">
    <property type="entry name" value="Brl1/Brr6_dom"/>
</dbReference>
<evidence type="ECO:0000256" key="1">
    <source>
        <dbReference type="SAM" id="MobiDB-lite"/>
    </source>
</evidence>
<dbReference type="InterPro" id="IPR040202">
    <property type="entry name" value="Brl1/Brr6"/>
</dbReference>
<name>A0A1B2JDS1_PICPA</name>
<evidence type="ECO:0000313" key="4">
    <source>
        <dbReference type="EMBL" id="ANZ76147.1"/>
    </source>
</evidence>
<reference evidence="4 5" key="1">
    <citation type="submission" date="2016-02" db="EMBL/GenBank/DDBJ databases">
        <title>Comparative genomic and transcriptomic foundation for Pichia pastoris.</title>
        <authorList>
            <person name="Love K.R."/>
            <person name="Shah K.A."/>
            <person name="Whittaker C.A."/>
            <person name="Wu J."/>
            <person name="Bartlett M.C."/>
            <person name="Ma D."/>
            <person name="Leeson R.L."/>
            <person name="Priest M."/>
            <person name="Young S.K."/>
            <person name="Love J.C."/>
        </authorList>
    </citation>
    <scope>NUCLEOTIDE SEQUENCE [LARGE SCALE GENOMIC DNA]</scope>
    <source>
        <strain evidence="4 5">ATCC 28485</strain>
    </source>
</reference>
<dbReference type="SMART" id="SM01042">
    <property type="entry name" value="Brr6_like_C_C"/>
    <property type="match status" value="1"/>
</dbReference>
<keyword evidence="2" id="KW-0812">Transmembrane</keyword>
<dbReference type="Proteomes" id="UP000094565">
    <property type="component" value="Chromosome 2"/>
</dbReference>
<proteinExistence type="predicted"/>
<dbReference type="GO" id="GO:0055088">
    <property type="term" value="P:lipid homeostasis"/>
    <property type="evidence" value="ECO:0007669"/>
    <property type="project" value="InterPro"/>
</dbReference>
<dbReference type="GO" id="GO:0006998">
    <property type="term" value="P:nuclear envelope organization"/>
    <property type="evidence" value="ECO:0007669"/>
    <property type="project" value="InterPro"/>
</dbReference>
<feature type="region of interest" description="Disordered" evidence="1">
    <location>
        <begin position="112"/>
        <end position="140"/>
    </location>
</feature>
<gene>
    <name evidence="4" type="primary">BRL1</name>
    <name evidence="4" type="ORF">ATY40_BA7503045</name>
</gene>
<protein>
    <submittedName>
        <fullName evidence="4">BA75_03045T0</fullName>
    </submittedName>
</protein>
<dbReference type="OrthoDB" id="5961at2759"/>
<keyword evidence="5" id="KW-1185">Reference proteome</keyword>
<dbReference type="EMBL" id="CP014585">
    <property type="protein sequence ID" value="ANZ76147.1"/>
    <property type="molecule type" value="Genomic_DNA"/>
</dbReference>
<feature type="domain" description="Brl1/Brr6" evidence="3">
    <location>
        <begin position="211"/>
        <end position="344"/>
    </location>
</feature>
<keyword evidence="2" id="KW-0472">Membrane</keyword>
<evidence type="ECO:0000313" key="5">
    <source>
        <dbReference type="Proteomes" id="UP000094565"/>
    </source>
</evidence>
<dbReference type="AlphaFoldDB" id="A0A1B2JDS1"/>
<dbReference type="Pfam" id="PF10104">
    <property type="entry name" value="Brr6_like_C_C"/>
    <property type="match status" value="1"/>
</dbReference>
<dbReference type="PANTHER" id="PTHR28136">
    <property type="entry name" value="NUCLEUS EXPORT PROTEIN BRR6"/>
    <property type="match status" value="1"/>
</dbReference>
<dbReference type="PANTHER" id="PTHR28136:SF1">
    <property type="entry name" value="NUCLEUS EXPORT PROTEIN BRL1"/>
    <property type="match status" value="1"/>
</dbReference>
<feature type="transmembrane region" description="Helical" evidence="2">
    <location>
        <begin position="323"/>
        <end position="343"/>
    </location>
</feature>
<evidence type="ECO:0000256" key="2">
    <source>
        <dbReference type="SAM" id="Phobius"/>
    </source>
</evidence>